<organism evidence="2 3">
    <name type="scientific">Euplotes crassus</name>
    <dbReference type="NCBI Taxonomy" id="5936"/>
    <lineage>
        <taxon>Eukaryota</taxon>
        <taxon>Sar</taxon>
        <taxon>Alveolata</taxon>
        <taxon>Ciliophora</taxon>
        <taxon>Intramacronucleata</taxon>
        <taxon>Spirotrichea</taxon>
        <taxon>Hypotrichia</taxon>
        <taxon>Euplotida</taxon>
        <taxon>Euplotidae</taxon>
        <taxon>Moneuplotes</taxon>
    </lineage>
</organism>
<reference evidence="2" key="1">
    <citation type="submission" date="2023-07" db="EMBL/GenBank/DDBJ databases">
        <authorList>
            <consortium name="AG Swart"/>
            <person name="Singh M."/>
            <person name="Singh A."/>
            <person name="Seah K."/>
            <person name="Emmerich C."/>
        </authorList>
    </citation>
    <scope>NUCLEOTIDE SEQUENCE</scope>
    <source>
        <strain evidence="2">DP1</strain>
    </source>
</reference>
<name>A0AAD1X5B4_EUPCR</name>
<keyword evidence="3" id="KW-1185">Reference proteome</keyword>
<feature type="region of interest" description="Disordered" evidence="1">
    <location>
        <begin position="69"/>
        <end position="92"/>
    </location>
</feature>
<dbReference type="EMBL" id="CAMPGE010002486">
    <property type="protein sequence ID" value="CAI2361289.1"/>
    <property type="molecule type" value="Genomic_DNA"/>
</dbReference>
<evidence type="ECO:0000256" key="1">
    <source>
        <dbReference type="SAM" id="MobiDB-lite"/>
    </source>
</evidence>
<proteinExistence type="predicted"/>
<comment type="caution">
    <text evidence="2">The sequence shown here is derived from an EMBL/GenBank/DDBJ whole genome shotgun (WGS) entry which is preliminary data.</text>
</comment>
<evidence type="ECO:0000313" key="3">
    <source>
        <dbReference type="Proteomes" id="UP001295684"/>
    </source>
</evidence>
<dbReference type="AlphaFoldDB" id="A0AAD1X5B4"/>
<dbReference type="Proteomes" id="UP001295684">
    <property type="component" value="Unassembled WGS sequence"/>
</dbReference>
<sequence length="182" mass="21475">MNRRKLSAPELGQTPRKRVRFWKRRFTFEDLNINPQVQNPNFTRKLKLKIKKRNKFLFNTFQPCARSNKKSCTTRNHYKTPKNPPVTKKQNSSIGCSIQLRKSFQNLMNLRTVLNPISMLKIKKSYEMNSTPRISSKALTTNPSQKSRTRYQTLFQPIHVNGVKKIFVNVFKSKKSNKIKFL</sequence>
<accession>A0AAD1X5B4</accession>
<evidence type="ECO:0000313" key="2">
    <source>
        <dbReference type="EMBL" id="CAI2361289.1"/>
    </source>
</evidence>
<gene>
    <name evidence="2" type="ORF">ECRASSUSDP1_LOCUS2600</name>
</gene>
<protein>
    <submittedName>
        <fullName evidence="2">Uncharacterized protein</fullName>
    </submittedName>
</protein>